<feature type="transmembrane region" description="Helical" evidence="1">
    <location>
        <begin position="161"/>
        <end position="179"/>
    </location>
</feature>
<keyword evidence="1" id="KW-0472">Membrane</keyword>
<name>A0A9D0ZA50_9FIRM</name>
<feature type="transmembrane region" description="Helical" evidence="1">
    <location>
        <begin position="57"/>
        <end position="73"/>
    </location>
</feature>
<protein>
    <submittedName>
        <fullName evidence="2">Uncharacterized protein</fullName>
    </submittedName>
</protein>
<evidence type="ECO:0000313" key="2">
    <source>
        <dbReference type="EMBL" id="HIQ71967.1"/>
    </source>
</evidence>
<accession>A0A9D0ZA50</accession>
<keyword evidence="1" id="KW-0812">Transmembrane</keyword>
<feature type="transmembrane region" description="Helical" evidence="1">
    <location>
        <begin position="94"/>
        <end position="115"/>
    </location>
</feature>
<gene>
    <name evidence="2" type="ORF">IAB73_07165</name>
</gene>
<sequence length="272" mass="29946">MVTAMRQSRFEGTARYLWAKGWKLLLPGAVAIFVMELLIYLMPALGLGTAEQGVSTVFWYVSVCALILMYRAANVDARFLITRLTPRPSVYAGVVLEILTFTALGALLAAAVTLAETGLVAALSGLAPGRYSVSMWDLLGQARATATGEVVGFLVPYTGRFFLSTVEYCCFYYLYFCLLRRWKVQTLAVTIGVPVLMVVLVVVPAVNGVFDQIASMSEQELWQSMPVLMNLLRFMEEAVRFMIERWPVIRAVAAVACLALSYPVMAGTPQPK</sequence>
<comment type="caution">
    <text evidence="2">The sequence shown here is derived from an EMBL/GenBank/DDBJ whole genome shotgun (WGS) entry which is preliminary data.</text>
</comment>
<feature type="transmembrane region" description="Helical" evidence="1">
    <location>
        <begin position="24"/>
        <end position="45"/>
    </location>
</feature>
<keyword evidence="1" id="KW-1133">Transmembrane helix</keyword>
<evidence type="ECO:0000256" key="1">
    <source>
        <dbReference type="SAM" id="Phobius"/>
    </source>
</evidence>
<reference evidence="2" key="2">
    <citation type="journal article" date="2021" name="PeerJ">
        <title>Extensive microbial diversity within the chicken gut microbiome revealed by metagenomics and culture.</title>
        <authorList>
            <person name="Gilroy R."/>
            <person name="Ravi A."/>
            <person name="Getino M."/>
            <person name="Pursley I."/>
            <person name="Horton D.L."/>
            <person name="Alikhan N.F."/>
            <person name="Baker D."/>
            <person name="Gharbi K."/>
            <person name="Hall N."/>
            <person name="Watson M."/>
            <person name="Adriaenssens E.M."/>
            <person name="Foster-Nyarko E."/>
            <person name="Jarju S."/>
            <person name="Secka A."/>
            <person name="Antonio M."/>
            <person name="Oren A."/>
            <person name="Chaudhuri R.R."/>
            <person name="La Ragione R."/>
            <person name="Hildebrand F."/>
            <person name="Pallen M.J."/>
        </authorList>
    </citation>
    <scope>NUCLEOTIDE SEQUENCE</scope>
    <source>
        <strain evidence="2">ChiSxjej2B14-6234</strain>
    </source>
</reference>
<evidence type="ECO:0000313" key="3">
    <source>
        <dbReference type="Proteomes" id="UP000886887"/>
    </source>
</evidence>
<feature type="transmembrane region" description="Helical" evidence="1">
    <location>
        <begin position="186"/>
        <end position="206"/>
    </location>
</feature>
<dbReference type="AlphaFoldDB" id="A0A9D0ZA50"/>
<feature type="transmembrane region" description="Helical" evidence="1">
    <location>
        <begin position="248"/>
        <end position="266"/>
    </location>
</feature>
<proteinExistence type="predicted"/>
<organism evidence="2 3">
    <name type="scientific">Candidatus Onthenecus intestinigallinarum</name>
    <dbReference type="NCBI Taxonomy" id="2840875"/>
    <lineage>
        <taxon>Bacteria</taxon>
        <taxon>Bacillati</taxon>
        <taxon>Bacillota</taxon>
        <taxon>Clostridia</taxon>
        <taxon>Eubacteriales</taxon>
        <taxon>Candidatus Onthenecus</taxon>
    </lineage>
</organism>
<dbReference type="Proteomes" id="UP000886887">
    <property type="component" value="Unassembled WGS sequence"/>
</dbReference>
<dbReference type="EMBL" id="DVFJ01000026">
    <property type="protein sequence ID" value="HIQ71967.1"/>
    <property type="molecule type" value="Genomic_DNA"/>
</dbReference>
<reference evidence="2" key="1">
    <citation type="submission" date="2020-10" db="EMBL/GenBank/DDBJ databases">
        <authorList>
            <person name="Gilroy R."/>
        </authorList>
    </citation>
    <scope>NUCLEOTIDE SEQUENCE</scope>
    <source>
        <strain evidence="2">ChiSxjej2B14-6234</strain>
    </source>
</reference>